<dbReference type="EMBL" id="LR796909">
    <property type="protein sequence ID" value="CAB4173799.1"/>
    <property type="molecule type" value="Genomic_DNA"/>
</dbReference>
<gene>
    <name evidence="2" type="ORF">UFOVP1133_19</name>
    <name evidence="3" type="ORF">UFOVP1249_6</name>
    <name evidence="4" type="ORF">UFOVP1494_28</name>
    <name evidence="5" type="ORF">UFOVP1583_6</name>
    <name evidence="1" type="ORF">UFOVP968_9</name>
</gene>
<dbReference type="EMBL" id="LR797092">
    <property type="protein sequence ID" value="CAB4186122.1"/>
    <property type="molecule type" value="Genomic_DNA"/>
</dbReference>
<proteinExistence type="predicted"/>
<reference evidence="5" key="1">
    <citation type="submission" date="2020-05" db="EMBL/GenBank/DDBJ databases">
        <authorList>
            <person name="Chiriac C."/>
            <person name="Salcher M."/>
            <person name="Ghai R."/>
            <person name="Kavagutti S V."/>
        </authorList>
    </citation>
    <scope>NUCLEOTIDE SEQUENCE</scope>
</reference>
<evidence type="ECO:0000313" key="5">
    <source>
        <dbReference type="EMBL" id="CAB5230931.1"/>
    </source>
</evidence>
<evidence type="ECO:0008006" key="6">
    <source>
        <dbReference type="Google" id="ProtNLM"/>
    </source>
</evidence>
<dbReference type="EMBL" id="LR797186">
    <property type="protein sequence ID" value="CAB4192216.1"/>
    <property type="molecule type" value="Genomic_DNA"/>
</dbReference>
<name>A0A6J7XLN9_9CAUD</name>
<protein>
    <recommendedName>
        <fullName evidence="6">Holliday junction resolvase</fullName>
    </recommendedName>
</protein>
<evidence type="ECO:0000313" key="2">
    <source>
        <dbReference type="EMBL" id="CAB4186122.1"/>
    </source>
</evidence>
<evidence type="ECO:0000313" key="3">
    <source>
        <dbReference type="EMBL" id="CAB4192216.1"/>
    </source>
</evidence>
<evidence type="ECO:0000313" key="4">
    <source>
        <dbReference type="EMBL" id="CAB4217404.1"/>
    </source>
</evidence>
<sequence length="108" mass="12048">MTNNQTRKHRGYKTQSLVADYLKQNGYPYAESTGAGRSGSDITGTPYDIEVKARAGFPVAETMRQLEERQDDRLGFAVMRLNGQGEKSVGSFVAVMRFADLVRLLNNE</sequence>
<dbReference type="EMBL" id="LR798427">
    <property type="protein sequence ID" value="CAB5230931.1"/>
    <property type="molecule type" value="Genomic_DNA"/>
</dbReference>
<accession>A0A6J7XLN9</accession>
<dbReference type="EMBL" id="LR797457">
    <property type="protein sequence ID" value="CAB4217404.1"/>
    <property type="molecule type" value="Genomic_DNA"/>
</dbReference>
<evidence type="ECO:0000313" key="1">
    <source>
        <dbReference type="EMBL" id="CAB4173799.1"/>
    </source>
</evidence>
<organism evidence="5">
    <name type="scientific">uncultured Caudovirales phage</name>
    <dbReference type="NCBI Taxonomy" id="2100421"/>
    <lineage>
        <taxon>Viruses</taxon>
        <taxon>Duplodnaviria</taxon>
        <taxon>Heunggongvirae</taxon>
        <taxon>Uroviricota</taxon>
        <taxon>Caudoviricetes</taxon>
        <taxon>Peduoviridae</taxon>
        <taxon>Maltschvirus</taxon>
        <taxon>Maltschvirus maltsch</taxon>
    </lineage>
</organism>